<accession>A0A8S5MGZ0</accession>
<protein>
    <submittedName>
        <fullName evidence="1">Uncharacterized protein</fullName>
    </submittedName>
</protein>
<sequence>METANKLTYLSTKFFTENEEEYRMTVTVSLDDDCHNNMCDWSVTADIRQKNKQGTYVEYMGGCCHDEVAKHFPELAKFIPLHCSNHYGAPMHPVANGIYHIRKGGMSVAMKYLRISEQECVELYIASEDELYFKYLLFSLGIVDRWKRESEELIKELEKLCGKKWVNPYMPEKERFTLTLTDEERLLVEERIKAGYYFAESIEKRREEAHKAKMLKKRAEICERYDKKIRQAEAEKKIILCVFDYGLSTDNVIYYSHTNTLSFNWGSYEKKITQEEFDDFVKNVDRSKLPEGIKFELK</sequence>
<organism evidence="1">
    <name type="scientific">Podoviridae sp. ct1h53</name>
    <dbReference type="NCBI Taxonomy" id="2826536"/>
    <lineage>
        <taxon>Viruses</taxon>
        <taxon>Duplodnaviria</taxon>
        <taxon>Heunggongvirae</taxon>
        <taxon>Uroviricota</taxon>
        <taxon>Caudoviricetes</taxon>
    </lineage>
</organism>
<reference evidence="1" key="1">
    <citation type="journal article" date="2021" name="Proc. Natl. Acad. Sci. U.S.A.">
        <title>A Catalog of Tens of Thousands of Viruses from Human Metagenomes Reveals Hidden Associations with Chronic Diseases.</title>
        <authorList>
            <person name="Tisza M.J."/>
            <person name="Buck C.B."/>
        </authorList>
    </citation>
    <scope>NUCLEOTIDE SEQUENCE</scope>
    <source>
        <strain evidence="1">Ct1h53</strain>
    </source>
</reference>
<evidence type="ECO:0000313" key="1">
    <source>
        <dbReference type="EMBL" id="DAD81514.1"/>
    </source>
</evidence>
<name>A0A8S5MGZ0_9CAUD</name>
<proteinExistence type="predicted"/>
<dbReference type="EMBL" id="BK014902">
    <property type="protein sequence ID" value="DAD81514.1"/>
    <property type="molecule type" value="Genomic_DNA"/>
</dbReference>